<dbReference type="EMBL" id="QFOD01000007">
    <property type="protein sequence ID" value="PZP32943.1"/>
    <property type="molecule type" value="Genomic_DNA"/>
</dbReference>
<dbReference type="AlphaFoldDB" id="A0A2W5DQ87"/>
<dbReference type="Proteomes" id="UP000249633">
    <property type="component" value="Unassembled WGS sequence"/>
</dbReference>
<accession>A0A2W5DQ87</accession>
<sequence length="212" mass="23557">MPSLIETLQAQPDHTDALMRAACQRLRAWQARVQTPTASGDDDGDGDARLQRGLERLAPAHAPALLAALNADAALLPQGPVLDDLPPDDGTAAPPARRPGPLTDDLALLLRPAELAWDEPQEIDWAVRHWEASRHAGLLDEDLAADFGEFWRRLEWSALRHHLRLLADGHAEERRLLAHVVKTSTRYVALAPLKRALEARHPEYFDQAFSLR</sequence>
<evidence type="ECO:0000313" key="3">
    <source>
        <dbReference type="Proteomes" id="UP000249633"/>
    </source>
</evidence>
<evidence type="ECO:0000313" key="2">
    <source>
        <dbReference type="EMBL" id="PZP32943.1"/>
    </source>
</evidence>
<organism evidence="2 3">
    <name type="scientific">Roseateles depolymerans</name>
    <dbReference type="NCBI Taxonomy" id="76731"/>
    <lineage>
        <taxon>Bacteria</taxon>
        <taxon>Pseudomonadati</taxon>
        <taxon>Pseudomonadota</taxon>
        <taxon>Betaproteobacteria</taxon>
        <taxon>Burkholderiales</taxon>
        <taxon>Sphaerotilaceae</taxon>
        <taxon>Roseateles</taxon>
    </lineage>
</organism>
<proteinExistence type="predicted"/>
<gene>
    <name evidence="2" type="ORF">DI603_09720</name>
</gene>
<evidence type="ECO:0000256" key="1">
    <source>
        <dbReference type="SAM" id="MobiDB-lite"/>
    </source>
</evidence>
<reference evidence="2 3" key="1">
    <citation type="submission" date="2017-08" db="EMBL/GenBank/DDBJ databases">
        <title>Infants hospitalized years apart are colonized by the same room-sourced microbial strains.</title>
        <authorList>
            <person name="Brooks B."/>
            <person name="Olm M.R."/>
            <person name="Firek B.A."/>
            <person name="Baker R."/>
            <person name="Thomas B.C."/>
            <person name="Morowitz M.J."/>
            <person name="Banfield J.F."/>
        </authorList>
    </citation>
    <scope>NUCLEOTIDE SEQUENCE [LARGE SCALE GENOMIC DNA]</scope>
    <source>
        <strain evidence="2">S2_012_000_R2_81</strain>
    </source>
</reference>
<protein>
    <submittedName>
        <fullName evidence="2">Uncharacterized protein</fullName>
    </submittedName>
</protein>
<name>A0A2W5DQ87_9BURK</name>
<feature type="region of interest" description="Disordered" evidence="1">
    <location>
        <begin position="80"/>
        <end position="101"/>
    </location>
</feature>
<comment type="caution">
    <text evidence="2">The sequence shown here is derived from an EMBL/GenBank/DDBJ whole genome shotgun (WGS) entry which is preliminary data.</text>
</comment>